<gene>
    <name evidence="1" type="ORF">SAMN04489858_10980</name>
</gene>
<dbReference type="OrthoDB" id="7778658at2"/>
<dbReference type="EMBL" id="FOHO01000009">
    <property type="protein sequence ID" value="SET74639.1"/>
    <property type="molecule type" value="Genomic_DNA"/>
</dbReference>
<dbReference type="RefSeq" id="WP_090735654.1">
    <property type="nucleotide sequence ID" value="NZ_FOHO01000009.1"/>
</dbReference>
<dbReference type="Proteomes" id="UP000199180">
    <property type="component" value="Unassembled WGS sequence"/>
</dbReference>
<protein>
    <submittedName>
        <fullName evidence="1">Uncharacterized protein</fullName>
    </submittedName>
</protein>
<reference evidence="1 2" key="1">
    <citation type="submission" date="2016-10" db="EMBL/GenBank/DDBJ databases">
        <authorList>
            <person name="de Groot N.N."/>
        </authorList>
    </citation>
    <scope>NUCLEOTIDE SEQUENCE [LARGE SCALE GENOMIC DNA]</scope>
    <source>
        <strain evidence="1 2">DSM 17862</strain>
    </source>
</reference>
<organism evidence="1 2">
    <name type="scientific">Paracoccus homiensis</name>
    <dbReference type="NCBI Taxonomy" id="364199"/>
    <lineage>
        <taxon>Bacteria</taxon>
        <taxon>Pseudomonadati</taxon>
        <taxon>Pseudomonadota</taxon>
        <taxon>Alphaproteobacteria</taxon>
        <taxon>Rhodobacterales</taxon>
        <taxon>Paracoccaceae</taxon>
        <taxon>Paracoccus</taxon>
    </lineage>
</organism>
<keyword evidence="2" id="KW-1185">Reference proteome</keyword>
<evidence type="ECO:0000313" key="2">
    <source>
        <dbReference type="Proteomes" id="UP000199180"/>
    </source>
</evidence>
<sequence>MRIHTPFFARDTALFIIWAHPPKGEPYTLAAGGLRAMNAAWPTVQDEARDCELTLQHGARVIRSRDPVGR</sequence>
<dbReference type="AlphaFoldDB" id="A0A1I0GTG2"/>
<evidence type="ECO:0000313" key="1">
    <source>
        <dbReference type="EMBL" id="SET74639.1"/>
    </source>
</evidence>
<proteinExistence type="predicted"/>
<name>A0A1I0GTG2_9RHOB</name>
<accession>A0A1I0GTG2</accession>